<dbReference type="Gene3D" id="1.10.10.10">
    <property type="entry name" value="Winged helix-like DNA-binding domain superfamily/Winged helix DNA-binding domain"/>
    <property type="match status" value="1"/>
</dbReference>
<dbReference type="PANTHER" id="PTHR33164:SF43">
    <property type="entry name" value="HTH-TYPE TRANSCRIPTIONAL REPRESSOR YETL"/>
    <property type="match status" value="1"/>
</dbReference>
<keyword evidence="3" id="KW-1185">Reference proteome</keyword>
<dbReference type="InterPro" id="IPR036390">
    <property type="entry name" value="WH_DNA-bd_sf"/>
</dbReference>
<dbReference type="Pfam" id="PF12802">
    <property type="entry name" value="MarR_2"/>
    <property type="match status" value="1"/>
</dbReference>
<reference evidence="2 3" key="1">
    <citation type="submission" date="2023-06" db="EMBL/GenBank/DDBJ databases">
        <authorList>
            <person name="Feng G."/>
            <person name="Li J."/>
            <person name="Zhu H."/>
        </authorList>
    </citation>
    <scope>NUCLEOTIDE SEQUENCE [LARGE SCALE GENOMIC DNA]</scope>
    <source>
        <strain evidence="2 3">RHCKG23</strain>
    </source>
</reference>
<proteinExistence type="predicted"/>
<dbReference type="SUPFAM" id="SSF46785">
    <property type="entry name" value="Winged helix' DNA-binding domain"/>
    <property type="match status" value="1"/>
</dbReference>
<dbReference type="EMBL" id="JAUCML010000003">
    <property type="protein sequence ID" value="MDM7884720.1"/>
    <property type="molecule type" value="Genomic_DNA"/>
</dbReference>
<feature type="domain" description="HTH marR-type" evidence="1">
    <location>
        <begin position="6"/>
        <end position="148"/>
    </location>
</feature>
<evidence type="ECO:0000313" key="2">
    <source>
        <dbReference type="EMBL" id="MDM7884720.1"/>
    </source>
</evidence>
<dbReference type="PROSITE" id="PS50995">
    <property type="entry name" value="HTH_MARR_2"/>
    <property type="match status" value="1"/>
</dbReference>
<dbReference type="Proteomes" id="UP001237823">
    <property type="component" value="Unassembled WGS sequence"/>
</dbReference>
<protein>
    <submittedName>
        <fullName evidence="2">MarR family winged helix-turn-helix transcriptional regulator</fullName>
    </submittedName>
</protein>
<dbReference type="InterPro" id="IPR000835">
    <property type="entry name" value="HTH_MarR-typ"/>
</dbReference>
<name>A0ABT7T569_9MICO</name>
<dbReference type="InterPro" id="IPR039422">
    <property type="entry name" value="MarR/SlyA-like"/>
</dbReference>
<dbReference type="SMART" id="SM00347">
    <property type="entry name" value="HTH_MARR"/>
    <property type="match status" value="1"/>
</dbReference>
<evidence type="ECO:0000313" key="3">
    <source>
        <dbReference type="Proteomes" id="UP001237823"/>
    </source>
</evidence>
<organism evidence="2 3">
    <name type="scientific">Curtobacterium citri</name>
    <dbReference type="NCBI Taxonomy" id="3055139"/>
    <lineage>
        <taxon>Bacteria</taxon>
        <taxon>Bacillati</taxon>
        <taxon>Actinomycetota</taxon>
        <taxon>Actinomycetes</taxon>
        <taxon>Micrococcales</taxon>
        <taxon>Microbacteriaceae</taxon>
        <taxon>Curtobacterium</taxon>
    </lineage>
</organism>
<accession>A0ABT7T569</accession>
<evidence type="ECO:0000259" key="1">
    <source>
        <dbReference type="PROSITE" id="PS50995"/>
    </source>
</evidence>
<comment type="caution">
    <text evidence="2">The sequence shown here is derived from an EMBL/GenBank/DDBJ whole genome shotgun (WGS) entry which is preliminary data.</text>
</comment>
<dbReference type="RefSeq" id="WP_289458095.1">
    <property type="nucleotide sequence ID" value="NZ_JAUCML010000003.1"/>
</dbReference>
<dbReference type="InterPro" id="IPR036388">
    <property type="entry name" value="WH-like_DNA-bd_sf"/>
</dbReference>
<dbReference type="PRINTS" id="PR00598">
    <property type="entry name" value="HTHMARR"/>
</dbReference>
<sequence>MTQIDDADLMTAFAAVVRANASLVGQLSARAGIHENALRALVLISDTGYSTPTEVAGYLGLTSGAVTNMVDRISTAGLVERAPNPDDRRGSLLRLLPAGEAVVEDYRTRYGAMLRAVDGSHDGALHEVLNALATSLYEQAADALGERG</sequence>
<dbReference type="PANTHER" id="PTHR33164">
    <property type="entry name" value="TRANSCRIPTIONAL REGULATOR, MARR FAMILY"/>
    <property type="match status" value="1"/>
</dbReference>
<gene>
    <name evidence="2" type="ORF">QUG92_06335</name>
</gene>